<feature type="domain" description="Pseudouridine synthase RsuA/RluA-like" evidence="2">
    <location>
        <begin position="90"/>
        <end position="237"/>
    </location>
</feature>
<dbReference type="CDD" id="cd02869">
    <property type="entry name" value="PseudoU_synth_RluA_like"/>
    <property type="match status" value="1"/>
</dbReference>
<gene>
    <name evidence="3" type="ORF">GUITHDRAFT_105016</name>
</gene>
<reference evidence="4" key="3">
    <citation type="submission" date="2015-06" db="UniProtKB">
        <authorList>
            <consortium name="EnsemblProtists"/>
        </authorList>
    </citation>
    <scope>IDENTIFICATION</scope>
</reference>
<dbReference type="PANTHER" id="PTHR21600">
    <property type="entry name" value="MITOCHONDRIAL RNA PSEUDOURIDINE SYNTHASE"/>
    <property type="match status" value="1"/>
</dbReference>
<dbReference type="OrthoDB" id="418349at2759"/>
<dbReference type="InterPro" id="IPR020103">
    <property type="entry name" value="PsdUridine_synth_cat_dom_sf"/>
</dbReference>
<accession>L1JLQ9</accession>
<reference evidence="3 5" key="1">
    <citation type="journal article" date="2012" name="Nature">
        <title>Algal genomes reveal evolutionary mosaicism and the fate of nucleomorphs.</title>
        <authorList>
            <consortium name="DOE Joint Genome Institute"/>
            <person name="Curtis B.A."/>
            <person name="Tanifuji G."/>
            <person name="Burki F."/>
            <person name="Gruber A."/>
            <person name="Irimia M."/>
            <person name="Maruyama S."/>
            <person name="Arias M.C."/>
            <person name="Ball S.G."/>
            <person name="Gile G.H."/>
            <person name="Hirakawa Y."/>
            <person name="Hopkins J.F."/>
            <person name="Kuo A."/>
            <person name="Rensing S.A."/>
            <person name="Schmutz J."/>
            <person name="Symeonidi A."/>
            <person name="Elias M."/>
            <person name="Eveleigh R.J."/>
            <person name="Herman E.K."/>
            <person name="Klute M.J."/>
            <person name="Nakayama T."/>
            <person name="Obornik M."/>
            <person name="Reyes-Prieto A."/>
            <person name="Armbrust E.V."/>
            <person name="Aves S.J."/>
            <person name="Beiko R.G."/>
            <person name="Coutinho P."/>
            <person name="Dacks J.B."/>
            <person name="Durnford D.G."/>
            <person name="Fast N.M."/>
            <person name="Green B.R."/>
            <person name="Grisdale C.J."/>
            <person name="Hempel F."/>
            <person name="Henrissat B."/>
            <person name="Hoppner M.P."/>
            <person name="Ishida K."/>
            <person name="Kim E."/>
            <person name="Koreny L."/>
            <person name="Kroth P.G."/>
            <person name="Liu Y."/>
            <person name="Malik S.B."/>
            <person name="Maier U.G."/>
            <person name="McRose D."/>
            <person name="Mock T."/>
            <person name="Neilson J.A."/>
            <person name="Onodera N.T."/>
            <person name="Poole A.M."/>
            <person name="Pritham E.J."/>
            <person name="Richards T.A."/>
            <person name="Rocap G."/>
            <person name="Roy S.W."/>
            <person name="Sarai C."/>
            <person name="Schaack S."/>
            <person name="Shirato S."/>
            <person name="Slamovits C.H."/>
            <person name="Spencer D.F."/>
            <person name="Suzuki S."/>
            <person name="Worden A.Z."/>
            <person name="Zauner S."/>
            <person name="Barry K."/>
            <person name="Bell C."/>
            <person name="Bharti A.K."/>
            <person name="Crow J.A."/>
            <person name="Grimwood J."/>
            <person name="Kramer R."/>
            <person name="Lindquist E."/>
            <person name="Lucas S."/>
            <person name="Salamov A."/>
            <person name="McFadden G.I."/>
            <person name="Lane C.E."/>
            <person name="Keeling P.J."/>
            <person name="Gray M.W."/>
            <person name="Grigoriev I.V."/>
            <person name="Archibald J.M."/>
        </authorList>
    </citation>
    <scope>NUCLEOTIDE SEQUENCE</scope>
    <source>
        <strain evidence="3 5">CCMP2712</strain>
    </source>
</reference>
<keyword evidence="5" id="KW-1185">Reference proteome</keyword>
<organism evidence="3">
    <name type="scientific">Guillardia theta (strain CCMP2712)</name>
    <name type="common">Cryptophyte</name>
    <dbReference type="NCBI Taxonomy" id="905079"/>
    <lineage>
        <taxon>Eukaryota</taxon>
        <taxon>Cryptophyceae</taxon>
        <taxon>Pyrenomonadales</taxon>
        <taxon>Geminigeraceae</taxon>
        <taxon>Guillardia</taxon>
    </lineage>
</organism>
<dbReference type="GO" id="GO:0009982">
    <property type="term" value="F:pseudouridine synthase activity"/>
    <property type="evidence" value="ECO:0007669"/>
    <property type="project" value="InterPro"/>
</dbReference>
<name>L1JLQ9_GUITC</name>
<evidence type="ECO:0000313" key="4">
    <source>
        <dbReference type="EnsemblProtists" id="EKX49491"/>
    </source>
</evidence>
<dbReference type="InterPro" id="IPR050188">
    <property type="entry name" value="RluA_PseudoU_synthase"/>
</dbReference>
<dbReference type="GeneID" id="17306139"/>
<dbReference type="RefSeq" id="XP_005836471.1">
    <property type="nucleotide sequence ID" value="XM_005836414.1"/>
</dbReference>
<evidence type="ECO:0000313" key="5">
    <source>
        <dbReference type="Proteomes" id="UP000011087"/>
    </source>
</evidence>
<dbReference type="OMA" id="KRVDKRY"/>
<dbReference type="Gene3D" id="3.30.2350.10">
    <property type="entry name" value="Pseudouridine synthase"/>
    <property type="match status" value="1"/>
</dbReference>
<dbReference type="EnsemblProtists" id="EKX49491">
    <property type="protein sequence ID" value="EKX49491"/>
    <property type="gene ID" value="GUITHDRAFT_105016"/>
</dbReference>
<sequence>MHHYKGKSRESDPAPLEEGEAERIRSPVNGKLIKVGGPSFRKLVDMGYTYKEGKLTKSGAVRREATTDPVVAEKGAVGSKGWRLLHEDDDILVVDKAEGVLTVPGVRQENKDSLLTRLEMAYPGVTCVHRLDRDTSGQALLILVLGRSRSFEDKLVTKLYIAMVEGVVPAPVSPSDLEPTWGTIDYPIGKDEASQIDNKCWVRRMKVDFEHGRPCLSRYRVLEVLSDPPRTLVLLFPGSQRVVDMSETAGAGKRLLLHAFQICFRHPSTDQELTFHAPCPFVPEIQQPFAMPSKSVTT</sequence>
<dbReference type="InterPro" id="IPR006145">
    <property type="entry name" value="PsdUridine_synth_RsuA/RluA"/>
</dbReference>
<evidence type="ECO:0000259" key="2">
    <source>
        <dbReference type="Pfam" id="PF00849"/>
    </source>
</evidence>
<proteinExistence type="predicted"/>
<evidence type="ECO:0000256" key="1">
    <source>
        <dbReference type="SAM" id="MobiDB-lite"/>
    </source>
</evidence>
<dbReference type="AlphaFoldDB" id="L1JLQ9"/>
<dbReference type="HOGENOM" id="CLU_016902_11_3_1"/>
<dbReference type="Proteomes" id="UP000011087">
    <property type="component" value="Unassembled WGS sequence"/>
</dbReference>
<dbReference type="Pfam" id="PF00849">
    <property type="entry name" value="PseudoU_synth_2"/>
    <property type="match status" value="1"/>
</dbReference>
<dbReference type="STRING" id="905079.L1JLQ9"/>
<dbReference type="PANTHER" id="PTHR21600:SF89">
    <property type="entry name" value="RIBOSOMAL LARGE SUBUNIT PSEUDOURIDINE SYNTHASE A"/>
    <property type="match status" value="1"/>
</dbReference>
<dbReference type="PaxDb" id="55529-EKX49491"/>
<dbReference type="GO" id="GO:0003723">
    <property type="term" value="F:RNA binding"/>
    <property type="evidence" value="ECO:0007669"/>
    <property type="project" value="InterPro"/>
</dbReference>
<feature type="region of interest" description="Disordered" evidence="1">
    <location>
        <begin position="1"/>
        <end position="23"/>
    </location>
</feature>
<dbReference type="KEGG" id="gtt:GUITHDRAFT_105016"/>
<dbReference type="EMBL" id="JH992982">
    <property type="protein sequence ID" value="EKX49491.1"/>
    <property type="molecule type" value="Genomic_DNA"/>
</dbReference>
<dbReference type="SUPFAM" id="SSF55120">
    <property type="entry name" value="Pseudouridine synthase"/>
    <property type="match status" value="1"/>
</dbReference>
<protein>
    <recommendedName>
        <fullName evidence="2">Pseudouridine synthase RsuA/RluA-like domain-containing protein</fullName>
    </recommendedName>
</protein>
<evidence type="ECO:0000313" key="3">
    <source>
        <dbReference type="EMBL" id="EKX49491.1"/>
    </source>
</evidence>
<reference evidence="5" key="2">
    <citation type="submission" date="2012-11" db="EMBL/GenBank/DDBJ databases">
        <authorList>
            <person name="Kuo A."/>
            <person name="Curtis B.A."/>
            <person name="Tanifuji G."/>
            <person name="Burki F."/>
            <person name="Gruber A."/>
            <person name="Irimia M."/>
            <person name="Maruyama S."/>
            <person name="Arias M.C."/>
            <person name="Ball S.G."/>
            <person name="Gile G.H."/>
            <person name="Hirakawa Y."/>
            <person name="Hopkins J.F."/>
            <person name="Rensing S.A."/>
            <person name="Schmutz J."/>
            <person name="Symeonidi A."/>
            <person name="Elias M."/>
            <person name="Eveleigh R.J."/>
            <person name="Herman E.K."/>
            <person name="Klute M.J."/>
            <person name="Nakayama T."/>
            <person name="Obornik M."/>
            <person name="Reyes-Prieto A."/>
            <person name="Armbrust E.V."/>
            <person name="Aves S.J."/>
            <person name="Beiko R.G."/>
            <person name="Coutinho P."/>
            <person name="Dacks J.B."/>
            <person name="Durnford D.G."/>
            <person name="Fast N.M."/>
            <person name="Green B.R."/>
            <person name="Grisdale C."/>
            <person name="Hempe F."/>
            <person name="Henrissat B."/>
            <person name="Hoppner M.P."/>
            <person name="Ishida K.-I."/>
            <person name="Kim E."/>
            <person name="Koreny L."/>
            <person name="Kroth P.G."/>
            <person name="Liu Y."/>
            <person name="Malik S.-B."/>
            <person name="Maier U.G."/>
            <person name="McRose D."/>
            <person name="Mock T."/>
            <person name="Neilson J.A."/>
            <person name="Onodera N.T."/>
            <person name="Poole A.M."/>
            <person name="Pritham E.J."/>
            <person name="Richards T.A."/>
            <person name="Rocap G."/>
            <person name="Roy S.W."/>
            <person name="Sarai C."/>
            <person name="Schaack S."/>
            <person name="Shirato S."/>
            <person name="Slamovits C.H."/>
            <person name="Spencer D.F."/>
            <person name="Suzuki S."/>
            <person name="Worden A.Z."/>
            <person name="Zauner S."/>
            <person name="Barry K."/>
            <person name="Bell C."/>
            <person name="Bharti A.K."/>
            <person name="Crow J.A."/>
            <person name="Grimwood J."/>
            <person name="Kramer R."/>
            <person name="Lindquist E."/>
            <person name="Lucas S."/>
            <person name="Salamov A."/>
            <person name="McFadden G.I."/>
            <person name="Lane C.E."/>
            <person name="Keeling P.J."/>
            <person name="Gray M.W."/>
            <person name="Grigoriev I.V."/>
            <person name="Archibald J.M."/>
        </authorList>
    </citation>
    <scope>NUCLEOTIDE SEQUENCE</scope>
    <source>
        <strain evidence="5">CCMP2712</strain>
    </source>
</reference>
<dbReference type="GO" id="GO:0000455">
    <property type="term" value="P:enzyme-directed rRNA pseudouridine synthesis"/>
    <property type="evidence" value="ECO:0007669"/>
    <property type="project" value="TreeGrafter"/>
</dbReference>